<dbReference type="CDD" id="cd10527">
    <property type="entry name" value="SET_LSMT"/>
    <property type="match status" value="2"/>
</dbReference>
<dbReference type="EMBL" id="KE346367">
    <property type="protein sequence ID" value="KJE94470.1"/>
    <property type="molecule type" value="Genomic_DNA"/>
</dbReference>
<dbReference type="STRING" id="595528.A0A0D2WRF2"/>
<evidence type="ECO:0000313" key="3">
    <source>
        <dbReference type="Proteomes" id="UP000008743"/>
    </source>
</evidence>
<dbReference type="InterPro" id="IPR050600">
    <property type="entry name" value="SETD3_SETD6_MTase"/>
</dbReference>
<gene>
    <name evidence="2" type="ORF">CAOG_005107</name>
</gene>
<feature type="compositionally biased region" description="Low complexity" evidence="1">
    <location>
        <begin position="425"/>
        <end position="445"/>
    </location>
</feature>
<sequence length="950" mass="105207">MRCDGGSLYFGLLWVTAEFGHVDVSQDWHQGRRLIADNPLKPDDRIAAIPTLLTISLDTALQVGLPRAFTTIWHESGSQDDLLALFLLREKALGARSAWAPYIEILPKKLSNLLFFNDGELAQLQNEQLVEQVSQQKSELQGRFLALRQHEADIFGGKAELVLSDFLWARAIVLSRAFTIHARRYLIPFADLLNHRFHPTRGLDESGEFFYRHHDFQNGMFLLTCDRPVNENEEVEDDYGNLSNAQFLQLYGFVPESNPHECVEINLADLLHGEREALLLKSEYAFKLGIPHIVCIGATRPPSVTGALEAIAYINDLHALKLRACIDEFSPDRSPVESFSNCVQGRELNMADTVERIIVKLTSIAASFATTVAADELALQRTEDKPRLLHRRLALQYRIQRKRLVAELISTFANSFEPTAPAPSPASETVSSSVASSSSTSLPSSTPAPAPSPPSSSPSIPSVPLPSSSPAAAAATTPAPARLETSQPTAPVSSSKLQLFQAWLHEHKCRSKKIQLVDRSDEEDGQFPLAVIARSPLAEFETIARIPLGILINDETAKASLDVGELLTALDATSQQDLQAGKTADWDGSETNRLSLVLMHEYFVKRQESDYWPFLSTLPALSELNTLLSITREELGLFRQTPIFADMVQLISNIDRRFVDLSSLLGRVEKKSLFALNNTDGTTSSAWTRNNFMWANIMITTRAVWWNGRLHLMPLVDLMQRYENVDGRVGHFGLELSDDGGAVEVTSTEAIEGNGRAITASPSLANHQYLYYHGWTREPSPNDCIKLLLDVSVDPTSPRGGSSLSSADKKAKIDQLIRFGVPNGIKVFCLGLAPAIHVPASATSLKSLSTPTIDALEGYISTLEPALHFVRIQYSLGSHPRSVAVLSKFRDVVEAQLQIYRQMDLDDSQGSPRTLACRKYLRQQLPYMQKLLAALNVKLRLSKQSSNDEL</sequence>
<dbReference type="OrthoDB" id="441812at2759"/>
<feature type="region of interest" description="Disordered" evidence="1">
    <location>
        <begin position="417"/>
        <end position="491"/>
    </location>
</feature>
<protein>
    <recommendedName>
        <fullName evidence="4">SET domain-containing protein</fullName>
    </recommendedName>
</protein>
<dbReference type="InterPro" id="IPR046341">
    <property type="entry name" value="SET_dom_sf"/>
</dbReference>
<name>A0A0D2WRF2_CAPO3</name>
<keyword evidence="3" id="KW-1185">Reference proteome</keyword>
<dbReference type="InParanoid" id="A0A0D2WRF2"/>
<feature type="compositionally biased region" description="Pro residues" evidence="1">
    <location>
        <begin position="446"/>
        <end position="464"/>
    </location>
</feature>
<dbReference type="Gene3D" id="3.90.1410.10">
    <property type="entry name" value="set domain protein methyltransferase, domain 1"/>
    <property type="match status" value="2"/>
</dbReference>
<evidence type="ECO:0000256" key="1">
    <source>
        <dbReference type="SAM" id="MobiDB-lite"/>
    </source>
</evidence>
<evidence type="ECO:0000313" key="2">
    <source>
        <dbReference type="EMBL" id="KJE94470.1"/>
    </source>
</evidence>
<evidence type="ECO:0008006" key="4">
    <source>
        <dbReference type="Google" id="ProtNLM"/>
    </source>
</evidence>
<dbReference type="PhylomeDB" id="A0A0D2WRF2"/>
<feature type="compositionally biased region" description="Low complexity" evidence="1">
    <location>
        <begin position="465"/>
        <end position="481"/>
    </location>
</feature>
<organism evidence="2 3">
    <name type="scientific">Capsaspora owczarzaki (strain ATCC 30864)</name>
    <dbReference type="NCBI Taxonomy" id="595528"/>
    <lineage>
        <taxon>Eukaryota</taxon>
        <taxon>Filasterea</taxon>
        <taxon>Capsaspora</taxon>
    </lineage>
</organism>
<accession>A0A0D2WRF2</accession>
<reference evidence="3" key="1">
    <citation type="submission" date="2011-02" db="EMBL/GenBank/DDBJ databases">
        <title>The Genome Sequence of Capsaspora owczarzaki ATCC 30864.</title>
        <authorList>
            <person name="Russ C."/>
            <person name="Cuomo C."/>
            <person name="Burger G."/>
            <person name="Gray M.W."/>
            <person name="Holland P.W.H."/>
            <person name="King N."/>
            <person name="Lang F.B.F."/>
            <person name="Roger A.J."/>
            <person name="Ruiz-Trillo I."/>
            <person name="Young S.K."/>
            <person name="Zeng Q."/>
            <person name="Gargeya S."/>
            <person name="Alvarado L."/>
            <person name="Berlin A."/>
            <person name="Chapman S.B."/>
            <person name="Chen Z."/>
            <person name="Freedman E."/>
            <person name="Gellesch M."/>
            <person name="Goldberg J."/>
            <person name="Griggs A."/>
            <person name="Gujja S."/>
            <person name="Heilman E."/>
            <person name="Heiman D."/>
            <person name="Howarth C."/>
            <person name="Mehta T."/>
            <person name="Neiman D."/>
            <person name="Pearson M."/>
            <person name="Roberts A."/>
            <person name="Saif S."/>
            <person name="Shea T."/>
            <person name="Shenoy N."/>
            <person name="Sisk P."/>
            <person name="Stolte C."/>
            <person name="Sykes S."/>
            <person name="White J."/>
            <person name="Yandava C."/>
            <person name="Haas B."/>
            <person name="Nusbaum C."/>
            <person name="Birren B."/>
        </authorList>
    </citation>
    <scope>NUCLEOTIDE SEQUENCE</scope>
    <source>
        <strain evidence="3">ATCC 30864</strain>
    </source>
</reference>
<dbReference type="AlphaFoldDB" id="A0A0D2WRF2"/>
<dbReference type="Proteomes" id="UP000008743">
    <property type="component" value="Unassembled WGS sequence"/>
</dbReference>
<dbReference type="eggNOG" id="KOG1337">
    <property type="taxonomic scope" value="Eukaryota"/>
</dbReference>
<dbReference type="SUPFAM" id="SSF82199">
    <property type="entry name" value="SET domain"/>
    <property type="match status" value="2"/>
</dbReference>
<dbReference type="GO" id="GO:0016279">
    <property type="term" value="F:protein-lysine N-methyltransferase activity"/>
    <property type="evidence" value="ECO:0007669"/>
    <property type="project" value="TreeGrafter"/>
</dbReference>
<proteinExistence type="predicted"/>
<dbReference type="PANTHER" id="PTHR13271">
    <property type="entry name" value="UNCHARACTERIZED PUTATIVE METHYLTRANSFERASE"/>
    <property type="match status" value="1"/>
</dbReference>